<dbReference type="InterPro" id="IPR036870">
    <property type="entry name" value="Ribosomal_bS18_sf"/>
</dbReference>
<evidence type="ECO:0000256" key="5">
    <source>
        <dbReference type="ARBA" id="ARBA00035266"/>
    </source>
</evidence>
<dbReference type="SUPFAM" id="SSF46911">
    <property type="entry name" value="Ribosomal protein S18"/>
    <property type="match status" value="1"/>
</dbReference>
<evidence type="ECO:0000256" key="3">
    <source>
        <dbReference type="ARBA" id="ARBA00022980"/>
    </source>
</evidence>
<reference evidence="8" key="1">
    <citation type="submission" date="2023-07" db="EMBL/GenBank/DDBJ databases">
        <title>A chromosome-level genome assembly of Lolium multiflorum.</title>
        <authorList>
            <person name="Chen Y."/>
            <person name="Copetti D."/>
            <person name="Kolliker R."/>
            <person name="Studer B."/>
        </authorList>
    </citation>
    <scope>NUCLEOTIDE SEQUENCE</scope>
    <source>
        <strain evidence="8">02402/16</strain>
        <tissue evidence="8">Leaf</tissue>
    </source>
</reference>
<dbReference type="PRINTS" id="PR00974">
    <property type="entry name" value="RIBOSOMALS18"/>
</dbReference>
<dbReference type="PANTHER" id="PTHR13479">
    <property type="entry name" value="30S RIBOSOMAL PROTEIN S18"/>
    <property type="match status" value="1"/>
</dbReference>
<keyword evidence="1" id="KW-0699">rRNA-binding</keyword>
<protein>
    <recommendedName>
        <fullName evidence="5">Small ribosomal subunit protein bS18c</fullName>
    </recommendedName>
</protein>
<dbReference type="GO" id="GO:0005763">
    <property type="term" value="C:mitochondrial small ribosomal subunit"/>
    <property type="evidence" value="ECO:0007669"/>
    <property type="project" value="TreeGrafter"/>
</dbReference>
<dbReference type="GO" id="GO:0070181">
    <property type="term" value="F:small ribosomal subunit rRNA binding"/>
    <property type="evidence" value="ECO:0007669"/>
    <property type="project" value="TreeGrafter"/>
</dbReference>
<accession>A0AAD8TZV1</accession>
<comment type="caution">
    <text evidence="8">The sequence shown here is derived from an EMBL/GenBank/DDBJ whole genome shotgun (WGS) entry which is preliminary data.</text>
</comment>
<name>A0AAD8TZV1_LOLMU</name>
<dbReference type="FunFam" id="4.10.640.10:FF:000009">
    <property type="entry name" value="Ribosomal protein S18"/>
    <property type="match status" value="1"/>
</dbReference>
<dbReference type="EMBL" id="JAUUTY010000001">
    <property type="protein sequence ID" value="KAK1695142.1"/>
    <property type="molecule type" value="Genomic_DNA"/>
</dbReference>
<feature type="region of interest" description="Disordered" evidence="7">
    <location>
        <begin position="271"/>
        <end position="290"/>
    </location>
</feature>
<dbReference type="Gene3D" id="4.10.640.10">
    <property type="entry name" value="Ribosomal protein S18"/>
    <property type="match status" value="1"/>
</dbReference>
<dbReference type="AlphaFoldDB" id="A0AAD8TZV1"/>
<keyword evidence="4 6" id="KW-0687">Ribonucleoprotein</keyword>
<dbReference type="InterPro" id="IPR001648">
    <property type="entry name" value="Ribosomal_bS18"/>
</dbReference>
<keyword evidence="2" id="KW-0694">RNA-binding</keyword>
<feature type="compositionally biased region" description="Low complexity" evidence="7">
    <location>
        <begin position="26"/>
        <end position="49"/>
    </location>
</feature>
<feature type="compositionally biased region" description="Gly residues" evidence="7">
    <location>
        <begin position="86"/>
        <end position="100"/>
    </location>
</feature>
<organism evidence="8 9">
    <name type="scientific">Lolium multiflorum</name>
    <name type="common">Italian ryegrass</name>
    <name type="synonym">Lolium perenne subsp. multiflorum</name>
    <dbReference type="NCBI Taxonomy" id="4521"/>
    <lineage>
        <taxon>Eukaryota</taxon>
        <taxon>Viridiplantae</taxon>
        <taxon>Streptophyta</taxon>
        <taxon>Embryophyta</taxon>
        <taxon>Tracheophyta</taxon>
        <taxon>Spermatophyta</taxon>
        <taxon>Magnoliopsida</taxon>
        <taxon>Liliopsida</taxon>
        <taxon>Poales</taxon>
        <taxon>Poaceae</taxon>
        <taxon>BOP clade</taxon>
        <taxon>Pooideae</taxon>
        <taxon>Poodae</taxon>
        <taxon>Poeae</taxon>
        <taxon>Poeae Chloroplast Group 2 (Poeae type)</taxon>
        <taxon>Loliodinae</taxon>
        <taxon>Loliinae</taxon>
        <taxon>Lolium</taxon>
    </lineage>
</organism>
<sequence>MASSALRRSLPARGLIRRLLPSDPPSAAAAAASSSFRRSFQSEAAAGEGESADAFENRLFEQTGQGDNSFFGKLDGTRNSSRRQGTGSGTGDWGRPGGRGYSEFGDKESFVFGGSMDDSLNDGMNEKLDDAARTFHMTDEVEDDDYDFRPDVNYRRGSTYNVKDLDLTRPAAARSTPRPQFETTTKDVLRKADFRNVRFLANFLTEAGIIIKRNQTKISAKAQRKVAREIKTARALGLMPFTTMGKRPFIFGRSVEEDPSEEEYGYDFVEQKEAGPEDEAVDAVPDVEAA</sequence>
<evidence type="ECO:0000256" key="7">
    <source>
        <dbReference type="SAM" id="MobiDB-lite"/>
    </source>
</evidence>
<evidence type="ECO:0000313" key="9">
    <source>
        <dbReference type="Proteomes" id="UP001231189"/>
    </source>
</evidence>
<dbReference type="GO" id="GO:0003735">
    <property type="term" value="F:structural constituent of ribosome"/>
    <property type="evidence" value="ECO:0007669"/>
    <property type="project" value="InterPro"/>
</dbReference>
<dbReference type="NCBIfam" id="TIGR00165">
    <property type="entry name" value="S18"/>
    <property type="match status" value="1"/>
</dbReference>
<feature type="region of interest" description="Disordered" evidence="7">
    <location>
        <begin position="1"/>
        <end position="100"/>
    </location>
</feature>
<evidence type="ECO:0000256" key="2">
    <source>
        <dbReference type="ARBA" id="ARBA00022884"/>
    </source>
</evidence>
<dbReference type="Pfam" id="PF01084">
    <property type="entry name" value="Ribosomal_S18"/>
    <property type="match status" value="1"/>
</dbReference>
<keyword evidence="9" id="KW-1185">Reference proteome</keyword>
<dbReference type="Proteomes" id="UP001231189">
    <property type="component" value="Unassembled WGS sequence"/>
</dbReference>
<dbReference type="PANTHER" id="PTHR13479:SF65">
    <property type="entry name" value="F10K1.8 PROTEIN"/>
    <property type="match status" value="1"/>
</dbReference>
<proteinExistence type="inferred from homology"/>
<evidence type="ECO:0000256" key="4">
    <source>
        <dbReference type="ARBA" id="ARBA00023274"/>
    </source>
</evidence>
<gene>
    <name evidence="8" type="ORF">QYE76_011839</name>
</gene>
<keyword evidence="3 6" id="KW-0689">Ribosomal protein</keyword>
<dbReference type="GO" id="GO:0006412">
    <property type="term" value="P:translation"/>
    <property type="evidence" value="ECO:0007669"/>
    <property type="project" value="InterPro"/>
</dbReference>
<evidence type="ECO:0000256" key="6">
    <source>
        <dbReference type="RuleBase" id="RU003910"/>
    </source>
</evidence>
<evidence type="ECO:0000313" key="8">
    <source>
        <dbReference type="EMBL" id="KAK1695142.1"/>
    </source>
</evidence>
<evidence type="ECO:0000256" key="1">
    <source>
        <dbReference type="ARBA" id="ARBA00022730"/>
    </source>
</evidence>
<comment type="similarity">
    <text evidence="6">Belongs to the bacterial ribosomal protein bS18 family.</text>
</comment>